<dbReference type="InterPro" id="IPR011042">
    <property type="entry name" value="6-blade_b-propeller_TolB-like"/>
</dbReference>
<feature type="domain" description="SMP-30/Gluconolactonase/LRE-like region" evidence="1">
    <location>
        <begin position="172"/>
        <end position="346"/>
    </location>
</feature>
<dbReference type="OMA" id="PIYGSKQ"/>
<reference evidence="2 3" key="1">
    <citation type="submission" date="2018-05" db="EMBL/GenBank/DDBJ databases">
        <title>Draft genome sequence of Scytalidium lignicola DSM 105466, a ubiquitous saprotrophic fungus.</title>
        <authorList>
            <person name="Buettner E."/>
            <person name="Gebauer A.M."/>
            <person name="Hofrichter M."/>
            <person name="Liers C."/>
            <person name="Kellner H."/>
        </authorList>
    </citation>
    <scope>NUCLEOTIDE SEQUENCE [LARGE SCALE GENOMIC DNA]</scope>
    <source>
        <strain evidence="2 3">DSM 105466</strain>
    </source>
</reference>
<feature type="non-terminal residue" evidence="2">
    <location>
        <position position="373"/>
    </location>
</feature>
<dbReference type="PANTHER" id="PTHR47064">
    <property type="entry name" value="PUTATIVE (AFU_ORTHOLOGUE AFUA_1G08990)-RELATED"/>
    <property type="match status" value="1"/>
</dbReference>
<dbReference type="Gene3D" id="2.120.10.30">
    <property type="entry name" value="TolB, C-terminal domain"/>
    <property type="match status" value="1"/>
</dbReference>
<evidence type="ECO:0000313" key="3">
    <source>
        <dbReference type="Proteomes" id="UP000258309"/>
    </source>
</evidence>
<dbReference type="Pfam" id="PF08450">
    <property type="entry name" value="SGL"/>
    <property type="match status" value="1"/>
</dbReference>
<protein>
    <recommendedName>
        <fullName evidence="1">SMP-30/Gluconolactonase/LRE-like region domain-containing protein</fullName>
    </recommendedName>
</protein>
<keyword evidence="3" id="KW-1185">Reference proteome</keyword>
<dbReference type="OrthoDB" id="423498at2759"/>
<dbReference type="InterPro" id="IPR013658">
    <property type="entry name" value="SGL"/>
</dbReference>
<dbReference type="AlphaFoldDB" id="A0A3E2H6X2"/>
<dbReference type="PANTHER" id="PTHR47064:SF2">
    <property type="entry name" value="SMP-30_GLUCONOLACTONASE_LRE-LIKE REGION DOMAIN-CONTAINING PROTEIN-RELATED"/>
    <property type="match status" value="1"/>
</dbReference>
<evidence type="ECO:0000313" key="2">
    <source>
        <dbReference type="EMBL" id="RFU29057.1"/>
    </source>
</evidence>
<name>A0A3E2H6X2_SCYLI</name>
<sequence>MASIKNPNIVSKATKVEVIDRLAESNGKTRVTYNPQDELIILLYDRSFLDIIGAPSHSLLLSTTGSSNNPFFHEACVFLPDHEELYITSSLLQSSSTAKFPTILISRLKLSRSEDNSVLTVEWAKLRPPPGMEMPNGGVNYKDGILFCAQGTDKPGTGGIYYMPRGAPPQAMVTNFYGRDFNSVNDVVVSKDGCMWFTDPMYGHEQDFRRKPQLPNQVYRFNPKTGDIRVVADGFERPNGICFSPDESIVYITDTGHFPGDGSKDPLKPATIYAFDVMISSGAPFLTNRRLFAYAVSFIPDGIKCDLQGNVYSGCGDGVEVWNPAGTLIGRILVPGGVANFCFGKEGEIFLCAEQNLWRLQLAPSTKGALLGI</sequence>
<dbReference type="STRING" id="5539.A0A3E2H6X2"/>
<organism evidence="2 3">
    <name type="scientific">Scytalidium lignicola</name>
    <name type="common">Hyphomycete</name>
    <dbReference type="NCBI Taxonomy" id="5539"/>
    <lineage>
        <taxon>Eukaryota</taxon>
        <taxon>Fungi</taxon>
        <taxon>Dikarya</taxon>
        <taxon>Ascomycota</taxon>
        <taxon>Pezizomycotina</taxon>
        <taxon>Leotiomycetes</taxon>
        <taxon>Leotiomycetes incertae sedis</taxon>
        <taxon>Scytalidium</taxon>
    </lineage>
</organism>
<comment type="caution">
    <text evidence="2">The sequence shown here is derived from an EMBL/GenBank/DDBJ whole genome shotgun (WGS) entry which is preliminary data.</text>
</comment>
<accession>A0A3E2H6X2</accession>
<feature type="non-terminal residue" evidence="2">
    <location>
        <position position="1"/>
    </location>
</feature>
<evidence type="ECO:0000259" key="1">
    <source>
        <dbReference type="Pfam" id="PF08450"/>
    </source>
</evidence>
<proteinExistence type="predicted"/>
<dbReference type="EMBL" id="NCSJ02000141">
    <property type="protein sequence ID" value="RFU29057.1"/>
    <property type="molecule type" value="Genomic_DNA"/>
</dbReference>
<dbReference type="Proteomes" id="UP000258309">
    <property type="component" value="Unassembled WGS sequence"/>
</dbReference>
<dbReference type="InterPro" id="IPR052988">
    <property type="entry name" value="Oryzine_lactonohydrolase"/>
</dbReference>
<gene>
    <name evidence="2" type="ORF">B7463_g7295</name>
</gene>
<dbReference type="SUPFAM" id="SSF63829">
    <property type="entry name" value="Calcium-dependent phosphotriesterase"/>
    <property type="match status" value="1"/>
</dbReference>